<protein>
    <recommendedName>
        <fullName evidence="8">Mechanosensing system component YbdG</fullName>
    </recommendedName>
    <alternativeName>
        <fullName evidence="9">Mechanosensitive channel homolog YbdG</fullName>
    </alternativeName>
</protein>
<evidence type="ECO:0000256" key="1">
    <source>
        <dbReference type="ARBA" id="ARBA00004429"/>
    </source>
</evidence>
<evidence type="ECO:0000313" key="13">
    <source>
        <dbReference type="Proteomes" id="UP000184436"/>
    </source>
</evidence>
<accession>A0A1M4V1V3</accession>
<dbReference type="AlphaFoldDB" id="A0A1M4V1V3"/>
<keyword evidence="6" id="KW-0346">Stress response</keyword>
<proteinExistence type="predicted"/>
<evidence type="ECO:0000256" key="8">
    <source>
        <dbReference type="ARBA" id="ARBA00093630"/>
    </source>
</evidence>
<keyword evidence="13" id="KW-1185">Reference proteome</keyword>
<evidence type="ECO:0000256" key="10">
    <source>
        <dbReference type="SAM" id="Phobius"/>
    </source>
</evidence>
<reference evidence="12 13" key="1">
    <citation type="submission" date="2016-11" db="EMBL/GenBank/DDBJ databases">
        <authorList>
            <person name="Jaros S."/>
            <person name="Januszkiewicz K."/>
            <person name="Wedrychowicz H."/>
        </authorList>
    </citation>
    <scope>NUCLEOTIDE SEQUENCE [LARGE SCALE GENOMIC DNA]</scope>
    <source>
        <strain evidence="12 13">DSM 26883</strain>
    </source>
</reference>
<keyword evidence="2" id="KW-1003">Cell membrane</keyword>
<name>A0A1M4V1V3_9BACE</name>
<dbReference type="InterPro" id="IPR023408">
    <property type="entry name" value="MscS_beta-dom_sf"/>
</dbReference>
<feature type="transmembrane region" description="Helical" evidence="10">
    <location>
        <begin position="127"/>
        <end position="155"/>
    </location>
</feature>
<evidence type="ECO:0000256" key="7">
    <source>
        <dbReference type="ARBA" id="ARBA00023136"/>
    </source>
</evidence>
<feature type="transmembrane region" description="Helical" evidence="10">
    <location>
        <begin position="49"/>
        <end position="74"/>
    </location>
</feature>
<dbReference type="Pfam" id="PF00924">
    <property type="entry name" value="MS_channel_2nd"/>
    <property type="match status" value="1"/>
</dbReference>
<dbReference type="InterPro" id="IPR030192">
    <property type="entry name" value="YbdG"/>
</dbReference>
<dbReference type="PANTHER" id="PTHR30414:SF0">
    <property type="entry name" value="MINICONDUCTANCE MECHANOSENSITIVE CHANNEL YBDG"/>
    <property type="match status" value="1"/>
</dbReference>
<dbReference type="FunFam" id="2.30.30.60:FF:000002">
    <property type="entry name" value="Mechanosensitive ion channel family protein"/>
    <property type="match status" value="1"/>
</dbReference>
<keyword evidence="5 10" id="KW-1133">Transmembrane helix</keyword>
<dbReference type="RefSeq" id="WP_025074760.1">
    <property type="nucleotide sequence ID" value="NZ_FQVD01000004.1"/>
</dbReference>
<dbReference type="SUPFAM" id="SSF50182">
    <property type="entry name" value="Sm-like ribonucleoproteins"/>
    <property type="match status" value="1"/>
</dbReference>
<feature type="transmembrane region" description="Helical" evidence="10">
    <location>
        <begin position="94"/>
        <end position="115"/>
    </location>
</feature>
<gene>
    <name evidence="12" type="ORF">SAMN05444349_10465</name>
</gene>
<dbReference type="Gene3D" id="2.30.30.60">
    <property type="match status" value="1"/>
</dbReference>
<keyword evidence="3" id="KW-0997">Cell inner membrane</keyword>
<dbReference type="EMBL" id="FQVD01000004">
    <property type="protein sequence ID" value="SHE62964.1"/>
    <property type="molecule type" value="Genomic_DNA"/>
</dbReference>
<dbReference type="GO" id="GO:0008381">
    <property type="term" value="F:mechanosensitive monoatomic ion channel activity"/>
    <property type="evidence" value="ECO:0007669"/>
    <property type="project" value="InterPro"/>
</dbReference>
<dbReference type="InterPro" id="IPR006685">
    <property type="entry name" value="MscS_channel_2nd"/>
</dbReference>
<evidence type="ECO:0000256" key="3">
    <source>
        <dbReference type="ARBA" id="ARBA00022519"/>
    </source>
</evidence>
<comment type="subcellular location">
    <subcellularLocation>
        <location evidence="1">Cell inner membrane</location>
        <topology evidence="1">Multi-pass membrane protein</topology>
    </subcellularLocation>
</comment>
<dbReference type="GO" id="GO:0005886">
    <property type="term" value="C:plasma membrane"/>
    <property type="evidence" value="ECO:0007669"/>
    <property type="project" value="UniProtKB-SubCell"/>
</dbReference>
<organism evidence="12 13">
    <name type="scientific">Bacteroides faecichinchillae</name>
    <dbReference type="NCBI Taxonomy" id="871325"/>
    <lineage>
        <taxon>Bacteria</taxon>
        <taxon>Pseudomonadati</taxon>
        <taxon>Bacteroidota</taxon>
        <taxon>Bacteroidia</taxon>
        <taxon>Bacteroidales</taxon>
        <taxon>Bacteroidaceae</taxon>
        <taxon>Bacteroides</taxon>
    </lineage>
</organism>
<evidence type="ECO:0000256" key="2">
    <source>
        <dbReference type="ARBA" id="ARBA00022475"/>
    </source>
</evidence>
<evidence type="ECO:0000256" key="6">
    <source>
        <dbReference type="ARBA" id="ARBA00023016"/>
    </source>
</evidence>
<keyword evidence="4 10" id="KW-0812">Transmembrane</keyword>
<evidence type="ECO:0000256" key="4">
    <source>
        <dbReference type="ARBA" id="ARBA00022692"/>
    </source>
</evidence>
<evidence type="ECO:0000259" key="11">
    <source>
        <dbReference type="Pfam" id="PF00924"/>
    </source>
</evidence>
<evidence type="ECO:0000256" key="9">
    <source>
        <dbReference type="ARBA" id="ARBA00093659"/>
    </source>
</evidence>
<dbReference type="OrthoDB" id="9775207at2"/>
<dbReference type="STRING" id="871325.SAMN05444349_10465"/>
<feature type="transmembrane region" description="Helical" evidence="10">
    <location>
        <begin position="195"/>
        <end position="219"/>
    </location>
</feature>
<dbReference type="InterPro" id="IPR010920">
    <property type="entry name" value="LSM_dom_sf"/>
</dbReference>
<feature type="domain" description="Mechanosensitive ion channel MscS" evidence="11">
    <location>
        <begin position="213"/>
        <end position="281"/>
    </location>
</feature>
<dbReference type="PANTHER" id="PTHR30414">
    <property type="entry name" value="MINICONDUCTANCE MECHANOSENSITIVE CHANNEL YBDG"/>
    <property type="match status" value="1"/>
</dbReference>
<keyword evidence="7 10" id="KW-0472">Membrane</keyword>
<evidence type="ECO:0000313" key="12">
    <source>
        <dbReference type="EMBL" id="SHE62964.1"/>
    </source>
</evidence>
<dbReference type="GO" id="GO:0071470">
    <property type="term" value="P:cellular response to osmotic stress"/>
    <property type="evidence" value="ECO:0007669"/>
    <property type="project" value="InterPro"/>
</dbReference>
<dbReference type="Proteomes" id="UP000184436">
    <property type="component" value="Unassembled WGS sequence"/>
</dbReference>
<feature type="transmembrane region" description="Helical" evidence="10">
    <location>
        <begin position="167"/>
        <end position="189"/>
    </location>
</feature>
<evidence type="ECO:0000256" key="5">
    <source>
        <dbReference type="ARBA" id="ARBA00022989"/>
    </source>
</evidence>
<sequence length="442" mass="50033">MKEVIVDTLTVVTKTGAVHETTNAVMQEVNHSLVSMGVDATWANKADNWIVLILIIGVALLSNVICRHIILRAVAKLVKRTKATWDDVVFDHKVMIHISRMVAPILIYIAIPIAFPEHAQSGLLDFLRRICLIYIIAVFLRFISVFLAAIYHVYSEREQFKDRPLKGLLQTAQVTIFFIGAIVIVSILINKSPTVLLTGLGASAAILMLVFRDTILGFVSGIQLSANNMLKVGDWISMPKYGADGTVIEVTLNTVKVRNWDNTITTIPPYLLVSDSFQNWQGMRESGGRRVKRSINIDMSSVRFCTPEMLAKYRKIQLLKDYIDNTEKVVELYNKEHHIDNSILVNGRRQTNLGVFRAYLNSYLKSLPTINQELTCMVRQLQPTETGIPLELYFFSAIKDWVPYEEVQADVFDHVLAIIPEFGLRVFQNPSGEDLRELRVKN</sequence>